<protein>
    <recommendedName>
        <fullName evidence="4">Protease ydgD</fullName>
    </recommendedName>
</protein>
<proteinExistence type="predicted"/>
<keyword evidence="3" id="KW-1185">Reference proteome</keyword>
<feature type="signal peptide" evidence="1">
    <location>
        <begin position="1"/>
        <end position="25"/>
    </location>
</feature>
<evidence type="ECO:0008006" key="4">
    <source>
        <dbReference type="Google" id="ProtNLM"/>
    </source>
</evidence>
<accession>A0A916VUJ7</accession>
<organism evidence="2 3">
    <name type="scientific">Pelagibacterium lentulum</name>
    <dbReference type="NCBI Taxonomy" id="2029865"/>
    <lineage>
        <taxon>Bacteria</taxon>
        <taxon>Pseudomonadati</taxon>
        <taxon>Pseudomonadota</taxon>
        <taxon>Alphaproteobacteria</taxon>
        <taxon>Hyphomicrobiales</taxon>
        <taxon>Devosiaceae</taxon>
        <taxon>Pelagibacterium</taxon>
    </lineage>
</organism>
<dbReference type="AlphaFoldDB" id="A0A916VUJ7"/>
<feature type="chain" id="PRO_5037273967" description="Protease ydgD" evidence="1">
    <location>
        <begin position="26"/>
        <end position="356"/>
    </location>
</feature>
<reference evidence="2 3" key="1">
    <citation type="journal article" date="2014" name="Int. J. Syst. Evol. Microbiol.">
        <title>Complete genome sequence of Corynebacterium casei LMG S-19264T (=DSM 44701T), isolated from a smear-ripened cheese.</title>
        <authorList>
            <consortium name="US DOE Joint Genome Institute (JGI-PGF)"/>
            <person name="Walter F."/>
            <person name="Albersmeier A."/>
            <person name="Kalinowski J."/>
            <person name="Ruckert C."/>
        </authorList>
    </citation>
    <scope>NUCLEOTIDE SEQUENCE [LARGE SCALE GENOMIC DNA]</scope>
    <source>
        <strain evidence="2 3">CGMCC 1.15896</strain>
    </source>
</reference>
<keyword evidence="1" id="KW-0732">Signal</keyword>
<evidence type="ECO:0000256" key="1">
    <source>
        <dbReference type="SAM" id="SignalP"/>
    </source>
</evidence>
<evidence type="ECO:0000313" key="2">
    <source>
        <dbReference type="EMBL" id="GGA35833.1"/>
    </source>
</evidence>
<name>A0A916VUJ7_9HYPH</name>
<dbReference type="EMBL" id="BMKB01000001">
    <property type="protein sequence ID" value="GGA35833.1"/>
    <property type="molecule type" value="Genomic_DNA"/>
</dbReference>
<evidence type="ECO:0000313" key="3">
    <source>
        <dbReference type="Proteomes" id="UP000596977"/>
    </source>
</evidence>
<comment type="caution">
    <text evidence="2">The sequence shown here is derived from an EMBL/GenBank/DDBJ whole genome shotgun (WGS) entry which is preliminary data.</text>
</comment>
<gene>
    <name evidence="2" type="ORF">GCM10011499_01470</name>
</gene>
<sequence length="356" mass="37116">MRRTRYVLGSSVLALTLMMAPAAFAQDVSDIDFGDDTSVWANDGECDDPRFAGEGTASILLQTDLGRDATDCRTAYEAGTVTYLGEDGAAAPAVADNGSATDISEIDFGDDSGTWANDGECDDPRFGGALESHRFADATDCRTAFEAGDVTYLGEGDAEPAEPVEQPDASEIDFGDDSGNWANDGECDDPRFGGGLQSHLYADATDCRAAFEAGDATYLGDQDRPEAITEPLIIDGIEFGDDSGNWSNDGECDDARFTGPGMGASLESHIGADASDCSAAYLAGTITLADEAVSGNGGDFRINFGDDSSASAFDGICDDPRFQGRGAALELYESNILADATDCRAAYDAGTVTYAP</sequence>
<dbReference type="Proteomes" id="UP000596977">
    <property type="component" value="Unassembled WGS sequence"/>
</dbReference>
<dbReference type="RefSeq" id="WP_206513445.1">
    <property type="nucleotide sequence ID" value="NZ_BMKB01000001.1"/>
</dbReference>